<evidence type="ECO:0000313" key="2">
    <source>
        <dbReference type="EMBL" id="KAF2667656.1"/>
    </source>
</evidence>
<dbReference type="InterPro" id="IPR036291">
    <property type="entry name" value="NAD(P)-bd_dom_sf"/>
</dbReference>
<dbReference type="OrthoDB" id="419598at2759"/>
<dbReference type="EMBL" id="MU004237">
    <property type="protein sequence ID" value="KAF2667656.1"/>
    <property type="molecule type" value="Genomic_DNA"/>
</dbReference>
<reference evidence="2" key="1">
    <citation type="journal article" date="2020" name="Stud. Mycol.">
        <title>101 Dothideomycetes genomes: a test case for predicting lifestyles and emergence of pathogens.</title>
        <authorList>
            <person name="Haridas S."/>
            <person name="Albert R."/>
            <person name="Binder M."/>
            <person name="Bloem J."/>
            <person name="Labutti K."/>
            <person name="Salamov A."/>
            <person name="Andreopoulos B."/>
            <person name="Baker S."/>
            <person name="Barry K."/>
            <person name="Bills G."/>
            <person name="Bluhm B."/>
            <person name="Cannon C."/>
            <person name="Castanera R."/>
            <person name="Culley D."/>
            <person name="Daum C."/>
            <person name="Ezra D."/>
            <person name="Gonzalez J."/>
            <person name="Henrissat B."/>
            <person name="Kuo A."/>
            <person name="Liang C."/>
            <person name="Lipzen A."/>
            <person name="Lutzoni F."/>
            <person name="Magnuson J."/>
            <person name="Mondo S."/>
            <person name="Nolan M."/>
            <person name="Ohm R."/>
            <person name="Pangilinan J."/>
            <person name="Park H.-J."/>
            <person name="Ramirez L."/>
            <person name="Alfaro M."/>
            <person name="Sun H."/>
            <person name="Tritt A."/>
            <person name="Yoshinaga Y."/>
            <person name="Zwiers L.-H."/>
            <person name="Turgeon B."/>
            <person name="Goodwin S."/>
            <person name="Spatafora J."/>
            <person name="Crous P."/>
            <person name="Grigoriev I."/>
        </authorList>
    </citation>
    <scope>NUCLEOTIDE SEQUENCE</scope>
    <source>
        <strain evidence="2">CBS 115976</strain>
    </source>
</reference>
<proteinExistence type="predicted"/>
<evidence type="ECO:0000313" key="3">
    <source>
        <dbReference type="Proteomes" id="UP000799302"/>
    </source>
</evidence>
<dbReference type="Gene3D" id="3.90.25.10">
    <property type="entry name" value="UDP-galactose 4-epimerase, domain 1"/>
    <property type="match status" value="1"/>
</dbReference>
<dbReference type="SUPFAM" id="SSF51735">
    <property type="entry name" value="NAD(P)-binding Rossmann-fold domains"/>
    <property type="match status" value="1"/>
</dbReference>
<dbReference type="PANTHER" id="PTHR47129:SF1">
    <property type="entry name" value="NMRA-LIKE DOMAIN-CONTAINING PROTEIN"/>
    <property type="match status" value="1"/>
</dbReference>
<dbReference type="PANTHER" id="PTHR47129">
    <property type="entry name" value="QUINONE OXIDOREDUCTASE 2"/>
    <property type="match status" value="1"/>
</dbReference>
<dbReference type="InterPro" id="IPR052718">
    <property type="entry name" value="NmrA-type_oxidoreductase"/>
</dbReference>
<sequence length="310" mass="34300">MLVIVGASGKIGGASLSSLITEKLVPTDEIVCTTSAAPDSAKWKGLAEKGVQVRHATFDDPGSMETAFAGCDKLFLVSSPRIKMDFFDAPYGSGREKDHFVALEAAKKAGVKHIFYTSLAFANPSKSNVMTAHERTEERLHEMEKEGMKVTILREGLYNESWPLYFGHYNATGDDRSQVIIAGDGKISWTAIADLGYATASIIAAPAEYEGKTVYLSSTSGAKSLQDIAEIVSKEKGSDIKLEFVTRSEHEAFYIDDKKMDEGQVRWWAATYDALNDEECFIKDQTFEKIMETRGRKPKPVEDTIREMLH</sequence>
<feature type="domain" description="NmrA-like" evidence="1">
    <location>
        <begin position="2"/>
        <end position="249"/>
    </location>
</feature>
<protein>
    <submittedName>
        <fullName evidence="2">NAD(P)-binding protein</fullName>
    </submittedName>
</protein>
<dbReference type="AlphaFoldDB" id="A0A6A6U7P7"/>
<accession>A0A6A6U7P7</accession>
<dbReference type="Gene3D" id="3.40.50.720">
    <property type="entry name" value="NAD(P)-binding Rossmann-like Domain"/>
    <property type="match status" value="1"/>
</dbReference>
<name>A0A6A6U7P7_9PEZI</name>
<dbReference type="Pfam" id="PF05368">
    <property type="entry name" value="NmrA"/>
    <property type="match status" value="1"/>
</dbReference>
<organism evidence="2 3">
    <name type="scientific">Microthyrium microscopicum</name>
    <dbReference type="NCBI Taxonomy" id="703497"/>
    <lineage>
        <taxon>Eukaryota</taxon>
        <taxon>Fungi</taxon>
        <taxon>Dikarya</taxon>
        <taxon>Ascomycota</taxon>
        <taxon>Pezizomycotina</taxon>
        <taxon>Dothideomycetes</taxon>
        <taxon>Dothideomycetes incertae sedis</taxon>
        <taxon>Microthyriales</taxon>
        <taxon>Microthyriaceae</taxon>
        <taxon>Microthyrium</taxon>
    </lineage>
</organism>
<keyword evidence="3" id="KW-1185">Reference proteome</keyword>
<dbReference type="Proteomes" id="UP000799302">
    <property type="component" value="Unassembled WGS sequence"/>
</dbReference>
<dbReference type="InterPro" id="IPR008030">
    <property type="entry name" value="NmrA-like"/>
</dbReference>
<gene>
    <name evidence="2" type="ORF">BT63DRAFT_297778</name>
</gene>
<evidence type="ECO:0000259" key="1">
    <source>
        <dbReference type="Pfam" id="PF05368"/>
    </source>
</evidence>